<dbReference type="EMBL" id="BGPR01000817">
    <property type="protein sequence ID" value="GBM36641.1"/>
    <property type="molecule type" value="Genomic_DNA"/>
</dbReference>
<dbReference type="AlphaFoldDB" id="A0A4Y2F649"/>
<name>A0A4Y2F649_ARAVE</name>
<evidence type="ECO:0000313" key="3">
    <source>
        <dbReference type="Proteomes" id="UP000499080"/>
    </source>
</evidence>
<sequence length="207" mass="23977">MGFCWDDGRTFLVKAFFTFGQRTVPMDWVHVHITTDAPILFYRYDPEQAESRFRQRFRVLDRRFHTNDEFLYDRFVLQPVTTYGVTAGTTYCIVTVEKTLLSVWVVPEGCRDYRLLTTDRARQHQREDDECVAVYFSEKEARRDSAGLQQSTDASWMPASDGGSKQSTDAPPQQSLDASWVLPKELQSLAGFVYPENTSEELIYIVE</sequence>
<feature type="region of interest" description="Disordered" evidence="1">
    <location>
        <begin position="143"/>
        <end position="175"/>
    </location>
</feature>
<organism evidence="2 3">
    <name type="scientific">Araneus ventricosus</name>
    <name type="common">Orbweaver spider</name>
    <name type="synonym">Epeira ventricosa</name>
    <dbReference type="NCBI Taxonomy" id="182803"/>
    <lineage>
        <taxon>Eukaryota</taxon>
        <taxon>Metazoa</taxon>
        <taxon>Ecdysozoa</taxon>
        <taxon>Arthropoda</taxon>
        <taxon>Chelicerata</taxon>
        <taxon>Arachnida</taxon>
        <taxon>Araneae</taxon>
        <taxon>Araneomorphae</taxon>
        <taxon>Entelegynae</taxon>
        <taxon>Araneoidea</taxon>
        <taxon>Araneidae</taxon>
        <taxon>Araneus</taxon>
    </lineage>
</organism>
<gene>
    <name evidence="2" type="ORF">AVEN_221918_1</name>
</gene>
<evidence type="ECO:0000256" key="1">
    <source>
        <dbReference type="SAM" id="MobiDB-lite"/>
    </source>
</evidence>
<dbReference type="Proteomes" id="UP000499080">
    <property type="component" value="Unassembled WGS sequence"/>
</dbReference>
<accession>A0A4Y2F649</accession>
<feature type="compositionally biased region" description="Polar residues" evidence="1">
    <location>
        <begin position="163"/>
        <end position="175"/>
    </location>
</feature>
<keyword evidence="3" id="KW-1185">Reference proteome</keyword>
<evidence type="ECO:0000313" key="2">
    <source>
        <dbReference type="EMBL" id="GBM36641.1"/>
    </source>
</evidence>
<protein>
    <submittedName>
        <fullName evidence="2">Uncharacterized protein</fullName>
    </submittedName>
</protein>
<reference evidence="2 3" key="1">
    <citation type="journal article" date="2019" name="Sci. Rep.">
        <title>Orb-weaving spider Araneus ventricosus genome elucidates the spidroin gene catalogue.</title>
        <authorList>
            <person name="Kono N."/>
            <person name="Nakamura H."/>
            <person name="Ohtoshi R."/>
            <person name="Moran D.A.P."/>
            <person name="Shinohara A."/>
            <person name="Yoshida Y."/>
            <person name="Fujiwara M."/>
            <person name="Mori M."/>
            <person name="Tomita M."/>
            <person name="Arakawa K."/>
        </authorList>
    </citation>
    <scope>NUCLEOTIDE SEQUENCE [LARGE SCALE GENOMIC DNA]</scope>
</reference>
<proteinExistence type="predicted"/>
<comment type="caution">
    <text evidence="2">The sequence shown here is derived from an EMBL/GenBank/DDBJ whole genome shotgun (WGS) entry which is preliminary data.</text>
</comment>